<sequence length="411" mass="43072">MIEAVLGIHARDYEPVEVRSGPPTRTDDDAGGGGVELGRLLAVATLTPAQAALLVTDTVDQLELAHTRGHLPMRLRGDAVMVSEDGQLTIDCVKNARSWDEVRDATAGLLRRIVTNCRSEALAERVDAAITESSDLVGLARRVRYAAATEFDETEVERKRSQIAALVSVVKGNARPVDGTAERTDVPRPTTERTFVPNRSRPPAGKVWHRKKRRLPRRRTVMALLAIIALVGLAWVAPAAWSELNRGWHTLLDPVESSMDDRIDPVSPPPPVPEAAPEAGVPGPVDTGLPGSAGPITQVAASFANGPCEPGRSCTVRVDVGLDPAANIGAVTWNLTVYDRCTGVTLPGGEVTVPVPPGGPEAYGIGSVDLPPGSALAVAAVTTVPAAAASEPMYVPTENAACVPGGSRDGG</sequence>
<keyword evidence="2" id="KW-0472">Membrane</keyword>
<protein>
    <submittedName>
        <fullName evidence="3">Uncharacterized protein</fullName>
    </submittedName>
</protein>
<dbReference type="Proteomes" id="UP000193566">
    <property type="component" value="Unassembled WGS sequence"/>
</dbReference>
<name>A0ABY1MCG2_RHORH</name>
<feature type="region of interest" description="Disordered" evidence="1">
    <location>
        <begin position="259"/>
        <end position="279"/>
    </location>
</feature>
<evidence type="ECO:0000313" key="4">
    <source>
        <dbReference type="Proteomes" id="UP000193566"/>
    </source>
</evidence>
<keyword evidence="2" id="KW-1133">Transmembrane helix</keyword>
<reference evidence="3 4" key="1">
    <citation type="submission" date="2017-04" db="EMBL/GenBank/DDBJ databases">
        <authorList>
            <person name="Varghese N."/>
            <person name="Submissions S."/>
        </authorList>
    </citation>
    <scope>NUCLEOTIDE SEQUENCE [LARGE SCALE GENOMIC DNA]</scope>
    <source>
        <strain evidence="3 4">J3</strain>
    </source>
</reference>
<feature type="transmembrane region" description="Helical" evidence="2">
    <location>
        <begin position="220"/>
        <end position="241"/>
    </location>
</feature>
<keyword evidence="2" id="KW-0812">Transmembrane</keyword>
<evidence type="ECO:0000256" key="2">
    <source>
        <dbReference type="SAM" id="Phobius"/>
    </source>
</evidence>
<evidence type="ECO:0000256" key="1">
    <source>
        <dbReference type="SAM" id="MobiDB-lite"/>
    </source>
</evidence>
<accession>A0ABY1MCG2</accession>
<proteinExistence type="predicted"/>
<evidence type="ECO:0000313" key="3">
    <source>
        <dbReference type="EMBL" id="SMG44758.1"/>
    </source>
</evidence>
<gene>
    <name evidence="3" type="ORF">SAMN02745947_03109</name>
</gene>
<organism evidence="3 4">
    <name type="scientific">Rhodococcus rhodochrous J3</name>
    <dbReference type="NCBI Taxonomy" id="903528"/>
    <lineage>
        <taxon>Bacteria</taxon>
        <taxon>Bacillati</taxon>
        <taxon>Actinomycetota</taxon>
        <taxon>Actinomycetes</taxon>
        <taxon>Mycobacteriales</taxon>
        <taxon>Nocardiaceae</taxon>
        <taxon>Rhodococcus</taxon>
    </lineage>
</organism>
<keyword evidence="4" id="KW-1185">Reference proteome</keyword>
<dbReference type="EMBL" id="FXAV01000008">
    <property type="protein sequence ID" value="SMG44758.1"/>
    <property type="molecule type" value="Genomic_DNA"/>
</dbReference>
<comment type="caution">
    <text evidence="3">The sequence shown here is derived from an EMBL/GenBank/DDBJ whole genome shotgun (WGS) entry which is preliminary data.</text>
</comment>